<dbReference type="GO" id="GO:0006633">
    <property type="term" value="P:fatty acid biosynthetic process"/>
    <property type="evidence" value="ECO:0007669"/>
    <property type="project" value="UniProtKB-KW"/>
</dbReference>
<name>A0A0N4ZUV7_PARTI</name>
<dbReference type="WBParaSite" id="PTRK_0001237000.1">
    <property type="protein sequence ID" value="PTRK_0001237000.1"/>
    <property type="gene ID" value="PTRK_0001237000"/>
</dbReference>
<keyword evidence="7 8" id="KW-0687">Ribonucleoprotein</keyword>
<keyword evidence="6 8" id="KW-0689">Ribosomal protein</keyword>
<evidence type="ECO:0000256" key="4">
    <source>
        <dbReference type="ARBA" id="ARBA00022450"/>
    </source>
</evidence>
<protein>
    <recommendedName>
        <fullName evidence="8 9">Multifunctional fusion protein</fullName>
    </recommendedName>
    <domain>
        <recommendedName>
            <fullName evidence="8">60S ribosomal protein L36</fullName>
        </recommendedName>
    </domain>
    <domain>
        <recommendedName>
            <fullName evidence="9">Acyl carrier protein</fullName>
        </recommendedName>
    </domain>
</protein>
<dbReference type="GO" id="GO:0006412">
    <property type="term" value="P:translation"/>
    <property type="evidence" value="ECO:0007669"/>
    <property type="project" value="InterPro"/>
</dbReference>
<evidence type="ECO:0000313" key="12">
    <source>
        <dbReference type="WBParaSite" id="PTRK_0001237000.1"/>
    </source>
</evidence>
<keyword evidence="4 9" id="KW-0596">Phosphopantetheine</keyword>
<evidence type="ECO:0000259" key="10">
    <source>
        <dbReference type="PROSITE" id="PS50075"/>
    </source>
</evidence>
<keyword evidence="9" id="KW-0276">Fatty acid metabolism</keyword>
<dbReference type="STRING" id="131310.A0A0N4ZUV7"/>
<dbReference type="GO" id="GO:0005840">
    <property type="term" value="C:ribosome"/>
    <property type="evidence" value="ECO:0007669"/>
    <property type="project" value="UniProtKB-KW"/>
</dbReference>
<dbReference type="InterPro" id="IPR003231">
    <property type="entry name" value="ACP"/>
</dbReference>
<sequence>MVQSAAVEGLAIGLEKGVRVTKNARKIRQNRKRGVATKKTKLARELIREITGFAPYERRMMELLRVSRDKKAFKFTKARVGTHLRAKKKRDEIQNIMNAMRKQHKMWRRTILSASKIINITTRTNSILQPTLKFVPSIQNVQKRWSQVENFGPFDPPKQLTFKEVEERVIKAIKAWDRFPQDRSEKLTLDAKFEEDLGFDSLDHVEIMMALEDEFGFEIQQEVSEKLKSPRDVFKFICEREDVYE</sequence>
<evidence type="ECO:0000256" key="7">
    <source>
        <dbReference type="ARBA" id="ARBA00023274"/>
    </source>
</evidence>
<evidence type="ECO:0000256" key="8">
    <source>
        <dbReference type="RuleBase" id="RU000665"/>
    </source>
</evidence>
<dbReference type="PROSITE" id="PS50075">
    <property type="entry name" value="CARRIER"/>
    <property type="match status" value="1"/>
</dbReference>
<dbReference type="Proteomes" id="UP000038045">
    <property type="component" value="Unplaced"/>
</dbReference>
<dbReference type="Gene3D" id="1.10.1200.10">
    <property type="entry name" value="ACP-like"/>
    <property type="match status" value="1"/>
</dbReference>
<dbReference type="GO" id="GO:1990904">
    <property type="term" value="C:ribonucleoprotein complex"/>
    <property type="evidence" value="ECO:0007669"/>
    <property type="project" value="UniProtKB-KW"/>
</dbReference>
<dbReference type="PROSITE" id="PS01190">
    <property type="entry name" value="RIBOSOMAL_L36E"/>
    <property type="match status" value="1"/>
</dbReference>
<keyword evidence="9" id="KW-0443">Lipid metabolism</keyword>
<comment type="similarity">
    <text evidence="2">Belongs to the acyl carrier protein (ACP) family.</text>
</comment>
<dbReference type="PANTHER" id="PTHR10114">
    <property type="entry name" value="60S RIBOSOMAL PROTEIN L36"/>
    <property type="match status" value="1"/>
</dbReference>
<evidence type="ECO:0000256" key="3">
    <source>
        <dbReference type="ARBA" id="ARBA00011133"/>
    </source>
</evidence>
<evidence type="ECO:0000256" key="6">
    <source>
        <dbReference type="ARBA" id="ARBA00022980"/>
    </source>
</evidence>
<keyword evidence="9" id="KW-0444">Lipid biosynthesis</keyword>
<dbReference type="FunFam" id="1.10.10.1760:FF:000001">
    <property type="entry name" value="60S ribosomal protein L36"/>
    <property type="match status" value="1"/>
</dbReference>
<organism evidence="11 12">
    <name type="scientific">Parastrongyloides trichosuri</name>
    <name type="common">Possum-specific nematode worm</name>
    <dbReference type="NCBI Taxonomy" id="131310"/>
    <lineage>
        <taxon>Eukaryota</taxon>
        <taxon>Metazoa</taxon>
        <taxon>Ecdysozoa</taxon>
        <taxon>Nematoda</taxon>
        <taxon>Chromadorea</taxon>
        <taxon>Rhabditida</taxon>
        <taxon>Tylenchina</taxon>
        <taxon>Panagrolaimomorpha</taxon>
        <taxon>Strongyloidoidea</taxon>
        <taxon>Strongyloididae</taxon>
        <taxon>Parastrongyloides</taxon>
    </lineage>
</organism>
<proteinExistence type="inferred from homology"/>
<evidence type="ECO:0000313" key="11">
    <source>
        <dbReference type="Proteomes" id="UP000038045"/>
    </source>
</evidence>
<keyword evidence="11" id="KW-1185">Reference proteome</keyword>
<dbReference type="Gene3D" id="1.10.10.1760">
    <property type="entry name" value="60S ribosomal protein L36"/>
    <property type="match status" value="1"/>
</dbReference>
<comment type="similarity">
    <text evidence="1 8">Belongs to the eukaryotic ribosomal protein eL36 family.</text>
</comment>
<reference evidence="12" key="1">
    <citation type="submission" date="2017-02" db="UniProtKB">
        <authorList>
            <consortium name="WormBaseParasite"/>
        </authorList>
    </citation>
    <scope>IDENTIFICATION</scope>
</reference>
<dbReference type="InterPro" id="IPR009081">
    <property type="entry name" value="PP-bd_ACP"/>
</dbReference>
<dbReference type="InterPro" id="IPR038097">
    <property type="entry name" value="Ribosomal_eL36_sf"/>
</dbReference>
<feature type="domain" description="Carrier" evidence="10">
    <location>
        <begin position="163"/>
        <end position="241"/>
    </location>
</feature>
<dbReference type="InterPro" id="IPR036736">
    <property type="entry name" value="ACP-like_sf"/>
</dbReference>
<evidence type="ECO:0000256" key="1">
    <source>
        <dbReference type="ARBA" id="ARBA00006509"/>
    </source>
</evidence>
<accession>A0A0N4ZUV7</accession>
<comment type="function">
    <text evidence="9">Carrier of the growing fatty acid chain in fatty acid biosynthesis.</text>
</comment>
<dbReference type="InterPro" id="IPR000509">
    <property type="entry name" value="Ribosomal_eL36"/>
</dbReference>
<dbReference type="HAMAP" id="MF_01217">
    <property type="entry name" value="Acyl_carrier"/>
    <property type="match status" value="1"/>
</dbReference>
<dbReference type="Pfam" id="PF00550">
    <property type="entry name" value="PP-binding"/>
    <property type="match status" value="1"/>
</dbReference>
<evidence type="ECO:0000256" key="9">
    <source>
        <dbReference type="RuleBase" id="RU000722"/>
    </source>
</evidence>
<evidence type="ECO:0000256" key="2">
    <source>
        <dbReference type="ARBA" id="ARBA00010930"/>
    </source>
</evidence>
<keyword evidence="9" id="KW-0275">Fatty acid biosynthesis</keyword>
<comment type="subunit">
    <text evidence="3">Component of the large ribosomal subunit.</text>
</comment>
<dbReference type="Pfam" id="PF01158">
    <property type="entry name" value="Ribosomal_L36e"/>
    <property type="match status" value="1"/>
</dbReference>
<dbReference type="SUPFAM" id="SSF47336">
    <property type="entry name" value="ACP-like"/>
    <property type="match status" value="1"/>
</dbReference>
<keyword evidence="5" id="KW-0597">Phosphoprotein</keyword>
<dbReference type="AlphaFoldDB" id="A0A0N4ZUV7"/>
<evidence type="ECO:0000256" key="5">
    <source>
        <dbReference type="ARBA" id="ARBA00022553"/>
    </source>
</evidence>
<dbReference type="GO" id="GO:0003735">
    <property type="term" value="F:structural constituent of ribosome"/>
    <property type="evidence" value="ECO:0007669"/>
    <property type="project" value="InterPro"/>
</dbReference>